<dbReference type="PANTHER" id="PTHR30024">
    <property type="entry name" value="ALIPHATIC SULFONATES-BINDING PROTEIN-RELATED"/>
    <property type="match status" value="1"/>
</dbReference>
<reference evidence="6 7" key="1">
    <citation type="journal article" date="2015" name="J. Biotechnol.">
        <title>Complete genome sequence of a malodorant-producing acetogen, Clostridium scatologenes ATCC 25775(T).</title>
        <authorList>
            <person name="Zhu Z."/>
            <person name="Guo T."/>
            <person name="Zheng H."/>
            <person name="Song T."/>
            <person name="Ouyang P."/>
            <person name="Xie J."/>
        </authorList>
    </citation>
    <scope>NUCLEOTIDE SEQUENCE [LARGE SCALE GENOMIC DNA]</scope>
    <source>
        <strain evidence="6 7">ATCC 25775</strain>
    </source>
</reference>
<dbReference type="SUPFAM" id="SSF53850">
    <property type="entry name" value="Periplasmic binding protein-like II"/>
    <property type="match status" value="1"/>
</dbReference>
<name>A0A0E3MBM0_CLOSL</name>
<comment type="similarity">
    <text evidence="2">Belongs to the bacterial solute-binding protein SsuA/TauA family.</text>
</comment>
<dbReference type="STRING" id="1548.CSCA_4732"/>
<dbReference type="GO" id="GO:0042597">
    <property type="term" value="C:periplasmic space"/>
    <property type="evidence" value="ECO:0007669"/>
    <property type="project" value="UniProtKB-SubCell"/>
</dbReference>
<feature type="signal peptide" evidence="4">
    <location>
        <begin position="1"/>
        <end position="26"/>
    </location>
</feature>
<dbReference type="Proteomes" id="UP000033115">
    <property type="component" value="Chromosome"/>
</dbReference>
<dbReference type="HOGENOM" id="CLU_028871_5_2_9"/>
<evidence type="ECO:0000259" key="5">
    <source>
        <dbReference type="SMART" id="SM00062"/>
    </source>
</evidence>
<evidence type="ECO:0000313" key="7">
    <source>
        <dbReference type="Proteomes" id="UP000033115"/>
    </source>
</evidence>
<evidence type="ECO:0000256" key="3">
    <source>
        <dbReference type="ARBA" id="ARBA00022729"/>
    </source>
</evidence>
<dbReference type="AlphaFoldDB" id="A0A0E3MBM0"/>
<protein>
    <submittedName>
        <fullName evidence="6">NlpA lipoprotein</fullName>
    </submittedName>
</protein>
<dbReference type="InterPro" id="IPR001638">
    <property type="entry name" value="Solute-binding_3/MltF_N"/>
</dbReference>
<evidence type="ECO:0000313" key="6">
    <source>
        <dbReference type="EMBL" id="AKA71857.1"/>
    </source>
</evidence>
<comment type="subcellular location">
    <subcellularLocation>
        <location evidence="1">Periplasm</location>
    </subcellularLocation>
</comment>
<evidence type="ECO:0000256" key="4">
    <source>
        <dbReference type="SAM" id="SignalP"/>
    </source>
</evidence>
<accession>A0A0E3MBM0</accession>
<dbReference type="Gene3D" id="3.40.190.10">
    <property type="entry name" value="Periplasmic binding protein-like II"/>
    <property type="match status" value="2"/>
</dbReference>
<evidence type="ECO:0000256" key="1">
    <source>
        <dbReference type="ARBA" id="ARBA00004418"/>
    </source>
</evidence>
<proteinExistence type="inferred from homology"/>
<dbReference type="EMBL" id="CP009933">
    <property type="protein sequence ID" value="AKA71857.1"/>
    <property type="molecule type" value="Genomic_DNA"/>
</dbReference>
<dbReference type="PROSITE" id="PS51257">
    <property type="entry name" value="PROKAR_LIPOPROTEIN"/>
    <property type="match status" value="1"/>
</dbReference>
<feature type="chain" id="PRO_5002411382" evidence="4">
    <location>
        <begin position="27"/>
        <end position="314"/>
    </location>
</feature>
<keyword evidence="7" id="KW-1185">Reference proteome</keyword>
<organism evidence="6 7">
    <name type="scientific">Clostridium scatologenes</name>
    <dbReference type="NCBI Taxonomy" id="1548"/>
    <lineage>
        <taxon>Bacteria</taxon>
        <taxon>Bacillati</taxon>
        <taxon>Bacillota</taxon>
        <taxon>Clostridia</taxon>
        <taxon>Eubacteriales</taxon>
        <taxon>Clostridiaceae</taxon>
        <taxon>Clostridium</taxon>
    </lineage>
</organism>
<feature type="domain" description="Solute-binding protein family 3/N-terminal" evidence="5">
    <location>
        <begin position="34"/>
        <end position="252"/>
    </location>
</feature>
<dbReference type="InterPro" id="IPR015168">
    <property type="entry name" value="SsuA/THI5"/>
</dbReference>
<keyword evidence="3 4" id="KW-0732">Signal</keyword>
<dbReference type="Pfam" id="PF09084">
    <property type="entry name" value="NMT1"/>
    <property type="match status" value="1"/>
</dbReference>
<dbReference type="SMART" id="SM00062">
    <property type="entry name" value="PBPb"/>
    <property type="match status" value="1"/>
</dbReference>
<dbReference type="PANTHER" id="PTHR30024:SF47">
    <property type="entry name" value="TAURINE-BINDING PERIPLASMIC PROTEIN"/>
    <property type="match status" value="1"/>
</dbReference>
<dbReference type="RefSeq" id="WP_148552433.1">
    <property type="nucleotide sequence ID" value="NZ_CP009933.1"/>
</dbReference>
<sequence length="314" mass="34416">MLKLKKIISLISTVVLISTMSACSSAKEKVNKKTITVGLITSVDAVPFIMADEKGYFKKHGLDVKLQMFKSAKDRDAAFQSGELDGVTADEVAVSLYQNSNFNVKITGSTDGNFMLIANKASGIKSIGDIKGKSVAISDKTVIEYTLDRMIEKNSMKPEAVNKKLVPAIPARLEMLRNNKIDLALLPEPFSTLAIKDGGVLLENASKLGMFPAISAFTEKSINDKGKEIKEFYKAYDEAVEYINNTPISGYEDTVIKAAGYPKDMKGKIILPKFRKNVLPSDEELKLVIDWSTKKGIIKKALIPKDLVSDVAIK</sequence>
<gene>
    <name evidence="6" type="ORF">CSCA_4732</name>
</gene>
<evidence type="ECO:0000256" key="2">
    <source>
        <dbReference type="ARBA" id="ARBA00010742"/>
    </source>
</evidence>
<keyword evidence="6" id="KW-0449">Lipoprotein</keyword>
<dbReference type="KEGG" id="csq:CSCA_4732"/>